<protein>
    <submittedName>
        <fullName evidence="1">Uncharacterized protein</fullName>
    </submittedName>
</protein>
<organism evidence="1 2">
    <name type="scientific">Rhododendron molle</name>
    <name type="common">Chinese azalea</name>
    <name type="synonym">Azalea mollis</name>
    <dbReference type="NCBI Taxonomy" id="49168"/>
    <lineage>
        <taxon>Eukaryota</taxon>
        <taxon>Viridiplantae</taxon>
        <taxon>Streptophyta</taxon>
        <taxon>Embryophyta</taxon>
        <taxon>Tracheophyta</taxon>
        <taxon>Spermatophyta</taxon>
        <taxon>Magnoliopsida</taxon>
        <taxon>eudicotyledons</taxon>
        <taxon>Gunneridae</taxon>
        <taxon>Pentapetalae</taxon>
        <taxon>asterids</taxon>
        <taxon>Ericales</taxon>
        <taxon>Ericaceae</taxon>
        <taxon>Ericoideae</taxon>
        <taxon>Rhodoreae</taxon>
        <taxon>Rhododendron</taxon>
    </lineage>
</organism>
<reference evidence="1" key="1">
    <citation type="submission" date="2022-02" db="EMBL/GenBank/DDBJ databases">
        <title>Plant Genome Project.</title>
        <authorList>
            <person name="Zhang R.-G."/>
        </authorList>
    </citation>
    <scope>NUCLEOTIDE SEQUENCE</scope>
    <source>
        <strain evidence="1">AT1</strain>
    </source>
</reference>
<comment type="caution">
    <text evidence="1">The sequence shown here is derived from an EMBL/GenBank/DDBJ whole genome shotgun (WGS) entry which is preliminary data.</text>
</comment>
<dbReference type="Proteomes" id="UP001062846">
    <property type="component" value="Chromosome 3"/>
</dbReference>
<sequence length="73" mass="8268">MLFIRNLLATLFAYPRIFVPTTLTQCGEDHLDFFKYGLFDQWLGCGRLAANVNLRLSRLCGQIEGGLPHHVTS</sequence>
<name>A0ACC0PDL8_RHOML</name>
<dbReference type="EMBL" id="CM046390">
    <property type="protein sequence ID" value="KAI8562793.1"/>
    <property type="molecule type" value="Genomic_DNA"/>
</dbReference>
<evidence type="ECO:0000313" key="1">
    <source>
        <dbReference type="EMBL" id="KAI8562793.1"/>
    </source>
</evidence>
<keyword evidence="2" id="KW-1185">Reference proteome</keyword>
<proteinExistence type="predicted"/>
<accession>A0ACC0PDL8</accession>
<evidence type="ECO:0000313" key="2">
    <source>
        <dbReference type="Proteomes" id="UP001062846"/>
    </source>
</evidence>
<gene>
    <name evidence="1" type="ORF">RHMOL_Rhmol03G0062800</name>
</gene>